<keyword evidence="6" id="KW-1185">Reference proteome</keyword>
<evidence type="ECO:0000256" key="2">
    <source>
        <dbReference type="ARBA" id="ARBA00022801"/>
    </source>
</evidence>
<evidence type="ECO:0000259" key="4">
    <source>
        <dbReference type="PROSITE" id="PS50994"/>
    </source>
</evidence>
<dbReference type="GO" id="GO:0016787">
    <property type="term" value="F:hydrolase activity"/>
    <property type="evidence" value="ECO:0007669"/>
    <property type="project" value="UniProtKB-KW"/>
</dbReference>
<dbReference type="InterPro" id="IPR001584">
    <property type="entry name" value="Integrase_cat-core"/>
</dbReference>
<dbReference type="InterPro" id="IPR012337">
    <property type="entry name" value="RNaseH-like_sf"/>
</dbReference>
<keyword evidence="2" id="KW-0378">Hydrolase</keyword>
<dbReference type="Proteomes" id="UP000036403">
    <property type="component" value="Unassembled WGS sequence"/>
</dbReference>
<evidence type="ECO:0000313" key="5">
    <source>
        <dbReference type="EMBL" id="KMQ87656.1"/>
    </source>
</evidence>
<dbReference type="PANTHER" id="PTHR42648:SF24">
    <property type="entry name" value="INTEGRASE CATALYTIC DOMAIN-CONTAINING PROTEIN"/>
    <property type="match status" value="1"/>
</dbReference>
<dbReference type="PANTHER" id="PTHR42648">
    <property type="entry name" value="TRANSPOSASE, PUTATIVE-RELATED"/>
    <property type="match status" value="1"/>
</dbReference>
<dbReference type="GO" id="GO:0003676">
    <property type="term" value="F:nucleic acid binding"/>
    <property type="evidence" value="ECO:0007669"/>
    <property type="project" value="InterPro"/>
</dbReference>
<dbReference type="GO" id="GO:0042575">
    <property type="term" value="C:DNA polymerase complex"/>
    <property type="evidence" value="ECO:0007669"/>
    <property type="project" value="UniProtKB-ARBA"/>
</dbReference>
<dbReference type="PROSITE" id="PS50994">
    <property type="entry name" value="INTEGRASE"/>
    <property type="match status" value="1"/>
</dbReference>
<protein>
    <submittedName>
        <fullName evidence="5">Gag-pol polyprotein</fullName>
    </submittedName>
</protein>
<dbReference type="PaxDb" id="67767-A0A0J7KBN2"/>
<evidence type="ECO:0000313" key="6">
    <source>
        <dbReference type="Proteomes" id="UP000036403"/>
    </source>
</evidence>
<dbReference type="InterPro" id="IPR036397">
    <property type="entry name" value="RNaseH_sf"/>
</dbReference>
<evidence type="ECO:0000256" key="1">
    <source>
        <dbReference type="ARBA" id="ARBA00022723"/>
    </source>
</evidence>
<dbReference type="GO" id="GO:0071897">
    <property type="term" value="P:DNA biosynthetic process"/>
    <property type="evidence" value="ECO:0007669"/>
    <property type="project" value="UniProtKB-ARBA"/>
</dbReference>
<proteinExistence type="predicted"/>
<feature type="region of interest" description="Disordered" evidence="3">
    <location>
        <begin position="128"/>
        <end position="185"/>
    </location>
</feature>
<evidence type="ECO:0000256" key="3">
    <source>
        <dbReference type="SAM" id="MobiDB-lite"/>
    </source>
</evidence>
<dbReference type="SUPFAM" id="SSF53098">
    <property type="entry name" value="Ribonuclease H-like"/>
    <property type="match status" value="1"/>
</dbReference>
<feature type="domain" description="Integrase catalytic" evidence="4">
    <location>
        <begin position="1"/>
        <end position="130"/>
    </location>
</feature>
<comment type="caution">
    <text evidence="5">The sequence shown here is derived from an EMBL/GenBank/DDBJ whole genome shotgun (WGS) entry which is preliminary data.</text>
</comment>
<gene>
    <name evidence="5" type="ORF">RF55_13000</name>
</gene>
<accession>A0A0J7KBN2</accession>
<dbReference type="Pfam" id="PF00665">
    <property type="entry name" value="rve"/>
    <property type="match status" value="1"/>
</dbReference>
<dbReference type="InterPro" id="IPR043502">
    <property type="entry name" value="DNA/RNA_pol_sf"/>
</dbReference>
<dbReference type="InterPro" id="IPR039537">
    <property type="entry name" value="Retrotran_Ty1/copia-like"/>
</dbReference>
<sequence length="522" mass="60314">MVISEEPCKTCVLEKQSGRKIKAIRTDNGREYVNCEFKEFLRSEGIRHQTTVPYNPQQNGLAERANRTIVERARTMLIDAGLDKGYWAEATFTVVYLVNRSPSKPLNENKFLNNEDNQERNELQAILTSDKLDDEDEPPHTSNSLIKEESEDDEFHESSDGMSTPKTTTETGLTNEPGPRRSNRTWKPVVKEGYISYLTIEEKNEDPITMDEALKSRKREHWIQAINREFKSLDENDTWEIADKPDEATLLNTKWIFKKKKTEDGETKYKARLVIQGCAQTKGIDYEETFSPVAKYSSIRYLFALAAQKGLQIMHLDVETAYLNGELMEDIYITPPEGLKINKDSNNKVLKLKKAVYGLKQSGKTWNIKIDTTLKSLGMERLKSDPYDILILHEDEQTGIKMKKLMKEFKIRDLGKPQEFLGMQIERKNENEISIHQRTYIKRMLEKYNMIDCSRAKTPMEPNAKMELSKKDETLNESKMENVPYMKAVGSLLYISQISRPDIAYAVSTERLFLGLVEDREL</sequence>
<reference evidence="5 6" key="1">
    <citation type="submission" date="2015-04" db="EMBL/GenBank/DDBJ databases">
        <title>Lasius niger genome sequencing.</title>
        <authorList>
            <person name="Konorov E.A."/>
            <person name="Nikitin M.A."/>
            <person name="Kirill M.V."/>
            <person name="Chang P."/>
        </authorList>
    </citation>
    <scope>NUCLEOTIDE SEQUENCE [LARGE SCALE GENOMIC DNA]</scope>
    <source>
        <tissue evidence="5">Whole</tissue>
    </source>
</reference>
<dbReference type="GO" id="GO:0046872">
    <property type="term" value="F:metal ion binding"/>
    <property type="evidence" value="ECO:0007669"/>
    <property type="project" value="UniProtKB-KW"/>
</dbReference>
<dbReference type="Pfam" id="PF07727">
    <property type="entry name" value="RVT_2"/>
    <property type="match status" value="1"/>
</dbReference>
<dbReference type="AlphaFoldDB" id="A0A0J7KBN2"/>
<dbReference type="InterPro" id="IPR013103">
    <property type="entry name" value="RVT_2"/>
</dbReference>
<dbReference type="SUPFAM" id="SSF56672">
    <property type="entry name" value="DNA/RNA polymerases"/>
    <property type="match status" value="1"/>
</dbReference>
<dbReference type="GO" id="GO:0015074">
    <property type="term" value="P:DNA integration"/>
    <property type="evidence" value="ECO:0007669"/>
    <property type="project" value="InterPro"/>
</dbReference>
<dbReference type="STRING" id="67767.A0A0J7KBN2"/>
<organism evidence="5 6">
    <name type="scientific">Lasius niger</name>
    <name type="common">Black garden ant</name>
    <dbReference type="NCBI Taxonomy" id="67767"/>
    <lineage>
        <taxon>Eukaryota</taxon>
        <taxon>Metazoa</taxon>
        <taxon>Ecdysozoa</taxon>
        <taxon>Arthropoda</taxon>
        <taxon>Hexapoda</taxon>
        <taxon>Insecta</taxon>
        <taxon>Pterygota</taxon>
        <taxon>Neoptera</taxon>
        <taxon>Endopterygota</taxon>
        <taxon>Hymenoptera</taxon>
        <taxon>Apocrita</taxon>
        <taxon>Aculeata</taxon>
        <taxon>Formicoidea</taxon>
        <taxon>Formicidae</taxon>
        <taxon>Formicinae</taxon>
        <taxon>Lasius</taxon>
        <taxon>Lasius</taxon>
    </lineage>
</organism>
<dbReference type="OrthoDB" id="8188638at2759"/>
<dbReference type="Gene3D" id="3.30.420.10">
    <property type="entry name" value="Ribonuclease H-like superfamily/Ribonuclease H"/>
    <property type="match status" value="1"/>
</dbReference>
<feature type="compositionally biased region" description="Polar residues" evidence="3">
    <location>
        <begin position="161"/>
        <end position="174"/>
    </location>
</feature>
<name>A0A0J7KBN2_LASNI</name>
<keyword evidence="1" id="KW-0479">Metal-binding</keyword>
<dbReference type="EMBL" id="LBMM01010129">
    <property type="protein sequence ID" value="KMQ87656.1"/>
    <property type="molecule type" value="Genomic_DNA"/>
</dbReference>